<dbReference type="Pfam" id="PF13589">
    <property type="entry name" value="HATPase_c_3"/>
    <property type="match status" value="1"/>
</dbReference>
<dbReference type="CDD" id="cd16927">
    <property type="entry name" value="HATPase_Hsp90-like"/>
    <property type="match status" value="1"/>
</dbReference>
<sequence>MSMKGQETRGFQSEVKQLLHLMIHSLYSNKEIFLRELISNSSDAADKLRFRALSAPELYAGDGDLRVRVSTDKEKRTLTISDNGIGMSRDEVIDNLGTIAKSGTKAFLESMGSDQVKDSQLIGQFGVGFYSAFIVADKVTVRTRAAGASADQGVYWESAGEGDYTIADITKDDRGTEITLHLREGEDEFLDDWRVRSVISKYSDHIALPVEIESRTESEEEGGESTVSWEKINKAQALWTRSKSEVSDEEYNEFYKHISHDFTDPLSWSHNRVEGKQEYTSLLYIPAHAPWDMWNRDHKHGLKLYVQRVFIMDDAEQFMPNYLRFVRGLIDSNDLPLNVSREILQDSRVTQNLRNALTKRVLQMLDKLAKDDAEKYQTFWQQFGLVLKEGPAEDGSNREAIAKLLRFATTQSDSSAQTVSLEDYVSRMVEGQDKIYYITADSYAAAKSSAHLELFRKKGIEVLLLSERIDEWMMSYLTEFDGKSFQSVSKADDTLDKLADEENDAQKEAQKALEPFVERVKTLLGERVKDVRFTYRLTDTPAIVVTDADEMSTQMAKLFAAAGQQAPEVKYIFELNPEHALIKRAADVSDDAEFGEWVELLLDQALLAERGTLDDPNLFIRRMNQLLSA</sequence>
<dbReference type="SMART" id="SM00387">
    <property type="entry name" value="HATPase_c"/>
    <property type="match status" value="1"/>
</dbReference>
<dbReference type="Gene3D" id="1.20.120.790">
    <property type="entry name" value="Heat shock protein 90, C-terminal domain"/>
    <property type="match status" value="1"/>
</dbReference>
<evidence type="ECO:0000259" key="12">
    <source>
        <dbReference type="SMART" id="SM00387"/>
    </source>
</evidence>
<feature type="region of interest" description="C" evidence="10">
    <location>
        <begin position="558"/>
        <end position="629"/>
    </location>
</feature>
<comment type="subcellular location">
    <subcellularLocation>
        <location evidence="1 10">Cytoplasm</location>
    </subcellularLocation>
</comment>
<feature type="binding site" evidence="11">
    <location>
        <position position="87"/>
    </location>
    <ligand>
        <name>ATP</name>
        <dbReference type="ChEBI" id="CHEBI:30616"/>
    </ligand>
</feature>
<dbReference type="FunFam" id="3.30.230.80:FF:000002">
    <property type="entry name" value="Molecular chaperone HtpG"/>
    <property type="match status" value="1"/>
</dbReference>
<dbReference type="SUPFAM" id="SSF110942">
    <property type="entry name" value="HSP90 C-terminal domain"/>
    <property type="match status" value="1"/>
</dbReference>
<evidence type="ECO:0000256" key="4">
    <source>
        <dbReference type="ARBA" id="ARBA00022741"/>
    </source>
</evidence>
<comment type="function">
    <text evidence="8 10">Molecular chaperone. Has ATPase activity.</text>
</comment>
<feature type="binding site" evidence="11">
    <location>
        <position position="40"/>
    </location>
    <ligand>
        <name>ATP</name>
        <dbReference type="ChEBI" id="CHEBI:30616"/>
    </ligand>
</feature>
<dbReference type="PRINTS" id="PR00775">
    <property type="entry name" value="HEATSHOCK90"/>
</dbReference>
<dbReference type="SUPFAM" id="SSF54211">
    <property type="entry name" value="Ribosomal protein S5 domain 2-like"/>
    <property type="match status" value="1"/>
</dbReference>
<dbReference type="Gene3D" id="3.40.50.11260">
    <property type="match status" value="1"/>
</dbReference>
<feature type="binding site" evidence="11">
    <location>
        <position position="341"/>
    </location>
    <ligand>
        <name>ATP</name>
        <dbReference type="ChEBI" id="CHEBI:30616"/>
    </ligand>
</feature>
<dbReference type="InterPro" id="IPR001404">
    <property type="entry name" value="Hsp90_fam"/>
</dbReference>
<feature type="domain" description="Histidine kinase/HSP90-like ATPase" evidence="12">
    <location>
        <begin position="29"/>
        <end position="186"/>
    </location>
</feature>
<evidence type="ECO:0000256" key="2">
    <source>
        <dbReference type="ARBA" id="ARBA00008239"/>
    </source>
</evidence>
<reference evidence="13" key="1">
    <citation type="submission" date="2017-12" db="EMBL/GenBank/DDBJ databases">
        <title>First report on the novel genomospecies/subspecies of Pectobacterium carotovorum in Russia.</title>
        <authorList>
            <person name="Shirshikov F.V."/>
            <person name="Miroshnikov K."/>
            <person name="Toshakov S.V."/>
            <person name="Kabanova A.P."/>
            <person name="Barannik A.P."/>
            <person name="Shneider M."/>
            <person name="Ignatov A.N."/>
            <person name="Miroshnikov K.A."/>
        </authorList>
    </citation>
    <scope>NUCLEOTIDE SEQUENCE [LARGE SCALE GENOMIC DNA]</scope>
    <source>
        <strain evidence="13">F131</strain>
    </source>
</reference>
<keyword evidence="5 10" id="KW-0067">ATP-binding</keyword>
<evidence type="ECO:0000256" key="3">
    <source>
        <dbReference type="ARBA" id="ARBA00022490"/>
    </source>
</evidence>
<keyword evidence="4 10" id="KW-0547">Nucleotide-binding</keyword>
<dbReference type="GO" id="GO:0016887">
    <property type="term" value="F:ATP hydrolysis activity"/>
    <property type="evidence" value="ECO:0007669"/>
    <property type="project" value="InterPro"/>
</dbReference>
<gene>
    <name evidence="10" type="primary">htpG</name>
    <name evidence="13" type="ORF">F131LOC_00090</name>
</gene>
<dbReference type="PANTHER" id="PTHR11528">
    <property type="entry name" value="HEAT SHOCK PROTEIN 90 FAMILY MEMBER"/>
    <property type="match status" value="1"/>
</dbReference>
<feature type="binding site" evidence="11">
    <location>
        <position position="95"/>
    </location>
    <ligand>
        <name>ATP</name>
        <dbReference type="ChEBI" id="CHEBI:30616"/>
    </ligand>
</feature>
<feature type="binding site" evidence="11">
    <location>
        <position position="36"/>
    </location>
    <ligand>
        <name>ATP</name>
        <dbReference type="ChEBI" id="CHEBI:30616"/>
    </ligand>
</feature>
<dbReference type="GO" id="GO:0140662">
    <property type="term" value="F:ATP-dependent protein folding chaperone"/>
    <property type="evidence" value="ECO:0007669"/>
    <property type="project" value="InterPro"/>
</dbReference>
<keyword evidence="3 10" id="KW-0963">Cytoplasm</keyword>
<organism evidence="13">
    <name type="scientific">Pectobacterium versatile</name>
    <dbReference type="NCBI Taxonomy" id="2488639"/>
    <lineage>
        <taxon>Bacteria</taxon>
        <taxon>Pseudomonadati</taxon>
        <taxon>Pseudomonadota</taxon>
        <taxon>Gammaproteobacteria</taxon>
        <taxon>Enterobacterales</taxon>
        <taxon>Pectobacteriaceae</taxon>
        <taxon>Pectobacterium</taxon>
    </lineage>
</organism>
<dbReference type="GO" id="GO:0005524">
    <property type="term" value="F:ATP binding"/>
    <property type="evidence" value="ECO:0007669"/>
    <property type="project" value="UniProtKB-UniRule"/>
</dbReference>
<dbReference type="FunFam" id="3.30.565.10:FF:000009">
    <property type="entry name" value="Molecular chaperone HtpG"/>
    <property type="match status" value="1"/>
</dbReference>
<dbReference type="FunFam" id="1.20.120.790:FF:000002">
    <property type="entry name" value="Molecular chaperone HtpG"/>
    <property type="match status" value="1"/>
</dbReference>
<feature type="binding site" evidence="11">
    <location>
        <position position="176"/>
    </location>
    <ligand>
        <name>ATP</name>
        <dbReference type="ChEBI" id="CHEBI:30616"/>
    </ligand>
</feature>
<evidence type="ECO:0000256" key="9">
    <source>
        <dbReference type="ARBA" id="ARBA00070675"/>
    </source>
</evidence>
<dbReference type="Gene3D" id="3.30.230.80">
    <property type="match status" value="1"/>
</dbReference>
<dbReference type="FunFam" id="3.40.50.11260:FF:000002">
    <property type="entry name" value="Molecular chaperone HtpG"/>
    <property type="match status" value="1"/>
</dbReference>
<feature type="binding site" evidence="11">
    <location>
        <begin position="102"/>
        <end position="103"/>
    </location>
    <ligand>
        <name>ATP</name>
        <dbReference type="ChEBI" id="CHEBI:30616"/>
    </ligand>
</feature>
<keyword evidence="6 10" id="KW-0346">Stress response</keyword>
<evidence type="ECO:0000256" key="11">
    <source>
        <dbReference type="PIRSR" id="PIRSR002583-1"/>
    </source>
</evidence>
<dbReference type="InterPro" id="IPR019805">
    <property type="entry name" value="Heat_shock_protein_90_CS"/>
</dbReference>
<feature type="binding site" evidence="11">
    <location>
        <begin position="124"/>
        <end position="129"/>
    </location>
    <ligand>
        <name>ATP</name>
        <dbReference type="ChEBI" id="CHEBI:30616"/>
    </ligand>
</feature>
<dbReference type="GO" id="GO:0005737">
    <property type="term" value="C:cytoplasm"/>
    <property type="evidence" value="ECO:0007669"/>
    <property type="project" value="UniProtKB-SubCell"/>
</dbReference>
<dbReference type="HAMAP" id="MF_00505">
    <property type="entry name" value="HSP90"/>
    <property type="match status" value="1"/>
</dbReference>
<keyword evidence="7 10" id="KW-0143">Chaperone</keyword>
<dbReference type="InterPro" id="IPR020568">
    <property type="entry name" value="Ribosomal_Su5_D2-typ_SF"/>
</dbReference>
<dbReference type="PIRSF" id="PIRSF002583">
    <property type="entry name" value="Hsp90"/>
    <property type="match status" value="1"/>
</dbReference>
<dbReference type="InterPro" id="IPR036890">
    <property type="entry name" value="HATPase_C_sf"/>
</dbReference>
<dbReference type="SUPFAM" id="SSF55874">
    <property type="entry name" value="ATPase domain of HSP90 chaperone/DNA topoisomerase II/histidine kinase"/>
    <property type="match status" value="1"/>
</dbReference>
<comment type="similarity">
    <text evidence="2 10">Belongs to the heat shock protein 90 family.</text>
</comment>
<evidence type="ECO:0000256" key="5">
    <source>
        <dbReference type="ARBA" id="ARBA00022840"/>
    </source>
</evidence>
<evidence type="ECO:0000256" key="7">
    <source>
        <dbReference type="ARBA" id="ARBA00023186"/>
    </source>
</evidence>
<evidence type="ECO:0000313" key="13">
    <source>
        <dbReference type="EMBL" id="POY51899.1"/>
    </source>
</evidence>
<comment type="subunit">
    <text evidence="10">Homodimer.</text>
</comment>
<name>A0A855MMG9_9GAMM</name>
<feature type="binding site" evidence="11">
    <location>
        <position position="82"/>
    </location>
    <ligand>
        <name>ATP</name>
        <dbReference type="ChEBI" id="CHEBI:30616"/>
    </ligand>
</feature>
<proteinExistence type="inferred from homology"/>
<feature type="binding site" evidence="11">
    <location>
        <position position="101"/>
    </location>
    <ligand>
        <name>ATP</name>
        <dbReference type="ChEBI" id="CHEBI:30616"/>
    </ligand>
</feature>
<feature type="region of interest" description="B" evidence="10">
    <location>
        <begin position="342"/>
        <end position="557"/>
    </location>
</feature>
<dbReference type="EMBL" id="PDVW01000001">
    <property type="protein sequence ID" value="POY51899.1"/>
    <property type="molecule type" value="Genomic_DNA"/>
</dbReference>
<feature type="region of interest" description="A; substrate-binding" evidence="10">
    <location>
        <begin position="1"/>
        <end position="341"/>
    </location>
</feature>
<dbReference type="NCBIfam" id="NF003555">
    <property type="entry name" value="PRK05218.1"/>
    <property type="match status" value="1"/>
</dbReference>
<evidence type="ECO:0000256" key="10">
    <source>
        <dbReference type="HAMAP-Rule" id="MF_00505"/>
    </source>
</evidence>
<dbReference type="GO" id="GO:0051082">
    <property type="term" value="F:unfolded protein binding"/>
    <property type="evidence" value="ECO:0007669"/>
    <property type="project" value="UniProtKB-UniRule"/>
</dbReference>
<accession>A0A855MMG9</accession>
<comment type="caution">
    <text evidence="13">The sequence shown here is derived from an EMBL/GenBank/DDBJ whole genome shotgun (WGS) entry which is preliminary data.</text>
</comment>
<dbReference type="PROSITE" id="PS00298">
    <property type="entry name" value="HSP90"/>
    <property type="match status" value="1"/>
</dbReference>
<dbReference type="InterPro" id="IPR003594">
    <property type="entry name" value="HATPase_dom"/>
</dbReference>
<dbReference type="InterPro" id="IPR020575">
    <property type="entry name" value="Hsp90_N"/>
</dbReference>
<protein>
    <recommendedName>
        <fullName evidence="9 10">Chaperone protein HtpG</fullName>
    </recommendedName>
    <alternativeName>
        <fullName evidence="10">Heat shock protein HtpG</fullName>
    </alternativeName>
    <alternativeName>
        <fullName evidence="10">High temperature protein G</fullName>
    </alternativeName>
</protein>
<evidence type="ECO:0000256" key="8">
    <source>
        <dbReference type="ARBA" id="ARBA00058590"/>
    </source>
</evidence>
<dbReference type="Gene3D" id="3.30.565.10">
    <property type="entry name" value="Histidine kinase-like ATPase, C-terminal domain"/>
    <property type="match status" value="1"/>
</dbReference>
<dbReference type="InterPro" id="IPR037196">
    <property type="entry name" value="HSP90_C"/>
</dbReference>
<dbReference type="AlphaFoldDB" id="A0A855MMG9"/>
<dbReference type="Pfam" id="PF00183">
    <property type="entry name" value="HSP90"/>
    <property type="match status" value="1"/>
</dbReference>
<evidence type="ECO:0000256" key="6">
    <source>
        <dbReference type="ARBA" id="ARBA00023016"/>
    </source>
</evidence>
<evidence type="ECO:0000256" key="1">
    <source>
        <dbReference type="ARBA" id="ARBA00004496"/>
    </source>
</evidence>